<accession>W2M0B3</accession>
<protein>
    <recommendedName>
        <fullName evidence="7">HAT C-terminal dimerisation domain-containing protein</fullName>
    </recommendedName>
</protein>
<evidence type="ECO:0000256" key="6">
    <source>
        <dbReference type="SAM" id="MobiDB-lite"/>
    </source>
</evidence>
<evidence type="ECO:0000256" key="3">
    <source>
        <dbReference type="ARBA" id="ARBA00022771"/>
    </source>
</evidence>
<dbReference type="InterPro" id="IPR008906">
    <property type="entry name" value="HATC_C_dom"/>
</dbReference>
<dbReference type="GO" id="GO:0005634">
    <property type="term" value="C:nucleus"/>
    <property type="evidence" value="ECO:0007669"/>
    <property type="project" value="UniProtKB-SubCell"/>
</dbReference>
<dbReference type="EMBL" id="KI677280">
    <property type="protein sequence ID" value="ETM03184.1"/>
    <property type="molecule type" value="Genomic_DNA"/>
</dbReference>
<evidence type="ECO:0000256" key="1">
    <source>
        <dbReference type="ARBA" id="ARBA00004123"/>
    </source>
</evidence>
<keyword evidence="4" id="KW-0862">Zinc</keyword>
<sequence length="581" mass="66475">MELLPDHQSDLAEAPKRGRPPSSLSSNFYRLNEKCNKTRWWTICKYCYVAHVNDKARVPFPVSIHGRKASWEKHLSDCSYYVQATGKLLNKESDTSEYEVSRSNKLQCASPPDFTSAEQRMFWRLLLEFQAEAMLPDSFVELMSFKRLLTFLNARCGATGAVPSRHVLGGRVLNEYADLHSTEQRNYVMEIQNRSGARVNFLSDVWENIAKQHVLGCQVALFGRMMTHGLVPTGSRHDGLAIAQQMEDVMEELIASQWNVGSAVSEAAAGAASFLNTSTSKWLTRAIEAMENRYGDSFAVFTLCETRWNSMQACFASLLRARGALEDFEFWNKLESAEKVVRPLCTASFRLQRDENTVADVVRSYMDVYIGFAATEWSHVLVECVETRWNACEQPLFMLGYFLHPRYVSEAKKLPSTVLTQLDDICQFTQYYYRRFIGDDDSTLRGDVFDWIEGSYTTSRVIDFSSDLVVKFWQYERKSKPSSKLPLLALTILAIAVNTATCERLFSELALIHTPKRNQMATEKTLKHQVMRQYVREKNRSEKSAPTSSKKLLGSLIHVNDRDWQLLNPQHNLLRSRSQPP</sequence>
<proteinExistence type="predicted"/>
<comment type="subcellular location">
    <subcellularLocation>
        <location evidence="1">Nucleus</location>
    </subcellularLocation>
</comment>
<gene>
    <name evidence="8" type="ORF">L917_00570</name>
</gene>
<evidence type="ECO:0000259" key="7">
    <source>
        <dbReference type="Pfam" id="PF05699"/>
    </source>
</evidence>
<dbReference type="PANTHER" id="PTHR46481">
    <property type="entry name" value="ZINC FINGER BED DOMAIN-CONTAINING PROTEIN 4"/>
    <property type="match status" value="1"/>
</dbReference>
<dbReference type="GO" id="GO:0008270">
    <property type="term" value="F:zinc ion binding"/>
    <property type="evidence" value="ECO:0007669"/>
    <property type="project" value="UniProtKB-KW"/>
</dbReference>
<dbReference type="GO" id="GO:0046983">
    <property type="term" value="F:protein dimerization activity"/>
    <property type="evidence" value="ECO:0007669"/>
    <property type="project" value="InterPro"/>
</dbReference>
<name>W2M0B3_PHYNI</name>
<evidence type="ECO:0000256" key="5">
    <source>
        <dbReference type="ARBA" id="ARBA00023242"/>
    </source>
</evidence>
<keyword evidence="2" id="KW-0479">Metal-binding</keyword>
<keyword evidence="5" id="KW-0539">Nucleus</keyword>
<dbReference type="AlphaFoldDB" id="W2M0B3"/>
<dbReference type="PANTHER" id="PTHR46481:SF10">
    <property type="entry name" value="ZINC FINGER BED DOMAIN-CONTAINING PROTEIN 39"/>
    <property type="match status" value="1"/>
</dbReference>
<feature type="region of interest" description="Disordered" evidence="6">
    <location>
        <begin position="1"/>
        <end position="22"/>
    </location>
</feature>
<dbReference type="InterPro" id="IPR012337">
    <property type="entry name" value="RNaseH-like_sf"/>
</dbReference>
<feature type="compositionally biased region" description="Basic and acidic residues" evidence="6">
    <location>
        <begin position="1"/>
        <end position="16"/>
    </location>
</feature>
<evidence type="ECO:0000256" key="2">
    <source>
        <dbReference type="ARBA" id="ARBA00022723"/>
    </source>
</evidence>
<organism evidence="8">
    <name type="scientific">Phytophthora nicotianae</name>
    <name type="common">Potato buckeye rot agent</name>
    <name type="synonym">Phytophthora parasitica</name>
    <dbReference type="NCBI Taxonomy" id="4792"/>
    <lineage>
        <taxon>Eukaryota</taxon>
        <taxon>Sar</taxon>
        <taxon>Stramenopiles</taxon>
        <taxon>Oomycota</taxon>
        <taxon>Peronosporomycetes</taxon>
        <taxon>Peronosporales</taxon>
        <taxon>Peronosporaceae</taxon>
        <taxon>Phytophthora</taxon>
    </lineage>
</organism>
<feature type="domain" description="HAT C-terminal dimerisation" evidence="7">
    <location>
        <begin position="469"/>
        <end position="533"/>
    </location>
</feature>
<keyword evidence="3" id="KW-0863">Zinc-finger</keyword>
<evidence type="ECO:0000256" key="4">
    <source>
        <dbReference type="ARBA" id="ARBA00022833"/>
    </source>
</evidence>
<dbReference type="SUPFAM" id="SSF53098">
    <property type="entry name" value="Ribonuclease H-like"/>
    <property type="match status" value="1"/>
</dbReference>
<evidence type="ECO:0000313" key="8">
    <source>
        <dbReference type="EMBL" id="ETM03184.1"/>
    </source>
</evidence>
<dbReference type="Proteomes" id="UP000054423">
    <property type="component" value="Unassembled WGS sequence"/>
</dbReference>
<dbReference type="OrthoDB" id="119655at2759"/>
<dbReference type="VEuPathDB" id="FungiDB:PPTG_11430"/>
<dbReference type="InterPro" id="IPR052035">
    <property type="entry name" value="ZnF_BED_domain_contain"/>
</dbReference>
<reference evidence="8" key="1">
    <citation type="submission" date="2013-11" db="EMBL/GenBank/DDBJ databases">
        <title>The Genome Sequence of Phytophthora parasitica CHvinca01.</title>
        <authorList>
            <consortium name="The Broad Institute Genomics Platform"/>
            <person name="Russ C."/>
            <person name="Tyler B."/>
            <person name="Panabieres F."/>
            <person name="Shan W."/>
            <person name="Tripathy S."/>
            <person name="Grunwald N."/>
            <person name="Machado M."/>
            <person name="Johnson C.S."/>
            <person name="Arredondo F."/>
            <person name="Hong C."/>
            <person name="Coffey M."/>
            <person name="Young S.K."/>
            <person name="Zeng Q."/>
            <person name="Gargeya S."/>
            <person name="Fitzgerald M."/>
            <person name="Abouelleil A."/>
            <person name="Alvarado L."/>
            <person name="Chapman S.B."/>
            <person name="Gainer-Dewar J."/>
            <person name="Goldberg J."/>
            <person name="Griggs A."/>
            <person name="Gujja S."/>
            <person name="Hansen M."/>
            <person name="Howarth C."/>
            <person name="Imamovic A."/>
            <person name="Ireland A."/>
            <person name="Larimer J."/>
            <person name="McCowan C."/>
            <person name="Murphy C."/>
            <person name="Pearson M."/>
            <person name="Poon T.W."/>
            <person name="Priest M."/>
            <person name="Roberts A."/>
            <person name="Saif S."/>
            <person name="Shea T."/>
            <person name="Sykes S."/>
            <person name="Wortman J."/>
            <person name="Nusbaum C."/>
            <person name="Birren B."/>
        </authorList>
    </citation>
    <scope>NUCLEOTIDE SEQUENCE [LARGE SCALE GENOMIC DNA]</scope>
    <source>
        <strain evidence="8">CHvinca01</strain>
    </source>
</reference>
<dbReference type="Pfam" id="PF05699">
    <property type="entry name" value="Dimer_Tnp_hAT"/>
    <property type="match status" value="1"/>
</dbReference>